<evidence type="ECO:0000313" key="1">
    <source>
        <dbReference type="EMBL" id="KAA6361943.1"/>
    </source>
</evidence>
<comment type="caution">
    <text evidence="1">The sequence shown here is derived from an EMBL/GenBank/DDBJ whole genome shotgun (WGS) entry which is preliminary data.</text>
</comment>
<feature type="non-terminal residue" evidence="1">
    <location>
        <position position="1"/>
    </location>
</feature>
<dbReference type="EMBL" id="SNRW01024858">
    <property type="protein sequence ID" value="KAA6361943.1"/>
    <property type="molecule type" value="Genomic_DNA"/>
</dbReference>
<dbReference type="AlphaFoldDB" id="A0A5J4TVJ5"/>
<name>A0A5J4TVJ5_9EUKA</name>
<dbReference type="Proteomes" id="UP000324800">
    <property type="component" value="Unassembled WGS sequence"/>
</dbReference>
<evidence type="ECO:0000313" key="2">
    <source>
        <dbReference type="Proteomes" id="UP000324800"/>
    </source>
</evidence>
<protein>
    <submittedName>
        <fullName evidence="1">Uncharacterized protein</fullName>
    </submittedName>
</protein>
<proteinExistence type="predicted"/>
<accession>A0A5J4TVJ5</accession>
<gene>
    <name evidence="1" type="ORF">EZS28_042530</name>
</gene>
<organism evidence="1 2">
    <name type="scientific">Streblomastix strix</name>
    <dbReference type="NCBI Taxonomy" id="222440"/>
    <lineage>
        <taxon>Eukaryota</taxon>
        <taxon>Metamonada</taxon>
        <taxon>Preaxostyla</taxon>
        <taxon>Oxymonadida</taxon>
        <taxon>Streblomastigidae</taxon>
        <taxon>Streblomastix</taxon>
    </lineage>
</organism>
<reference evidence="1 2" key="1">
    <citation type="submission" date="2019-03" db="EMBL/GenBank/DDBJ databases">
        <title>Single cell metagenomics reveals metabolic interactions within the superorganism composed of flagellate Streblomastix strix and complex community of Bacteroidetes bacteria on its surface.</title>
        <authorList>
            <person name="Treitli S.C."/>
            <person name="Kolisko M."/>
            <person name="Husnik F."/>
            <person name="Keeling P."/>
            <person name="Hampl V."/>
        </authorList>
    </citation>
    <scope>NUCLEOTIDE SEQUENCE [LARGE SCALE GENOMIC DNA]</scope>
    <source>
        <strain evidence="1">ST1C</strain>
    </source>
</reference>
<sequence length="59" mass="6774">RKVSLLHEIEKSIQPKKSRRVFFTIPPIGQLCHRNVIPTNCNALIMHDIRENITLSGLP</sequence>